<evidence type="ECO:0008006" key="4">
    <source>
        <dbReference type="Google" id="ProtNLM"/>
    </source>
</evidence>
<dbReference type="AlphaFoldDB" id="A0A1H9X0Y4"/>
<feature type="chain" id="PRO_5011721087" description="Allene oxide cyclase barrel-like domain-containing protein" evidence="1">
    <location>
        <begin position="22"/>
        <end position="185"/>
    </location>
</feature>
<proteinExistence type="predicted"/>
<sequence length="185" mass="18602">MGRVVALAVLLLVGSSGTAWADSSQVAVPQTAVSQNAVSESAVSQAGLSQTISVQVVDGDLLLSVERGPVALPEPHFAGSWYTTAGTLPGLTVVDTRAADPGWSLSGQFDDESGGTPLSWTPAVVDQSAVQVLTLGKSTIGMRGSGLLAAADPAAGRGTARLTAGYRLLLPAAAGYEATLTLTVI</sequence>
<dbReference type="RefSeq" id="WP_092784125.1">
    <property type="nucleotide sequence ID" value="NZ_FOGI01000012.1"/>
</dbReference>
<keyword evidence="3" id="KW-1185">Reference proteome</keyword>
<dbReference type="EMBL" id="FOGI01000012">
    <property type="protein sequence ID" value="SES39739.1"/>
    <property type="molecule type" value="Genomic_DNA"/>
</dbReference>
<feature type="signal peptide" evidence="1">
    <location>
        <begin position="1"/>
        <end position="21"/>
    </location>
</feature>
<keyword evidence="1" id="KW-0732">Signal</keyword>
<accession>A0A1H9X0Y4</accession>
<gene>
    <name evidence="2" type="ORF">SAMN04487818_112106</name>
</gene>
<name>A0A1H9X0Y4_9PSEU</name>
<organism evidence="2 3">
    <name type="scientific">Actinokineospora terrae</name>
    <dbReference type="NCBI Taxonomy" id="155974"/>
    <lineage>
        <taxon>Bacteria</taxon>
        <taxon>Bacillati</taxon>
        <taxon>Actinomycetota</taxon>
        <taxon>Actinomycetes</taxon>
        <taxon>Pseudonocardiales</taxon>
        <taxon>Pseudonocardiaceae</taxon>
        <taxon>Actinokineospora</taxon>
    </lineage>
</organism>
<dbReference type="Proteomes" id="UP000199051">
    <property type="component" value="Unassembled WGS sequence"/>
</dbReference>
<dbReference type="STRING" id="155974.SAMN04487818_112106"/>
<evidence type="ECO:0000313" key="2">
    <source>
        <dbReference type="EMBL" id="SES39739.1"/>
    </source>
</evidence>
<evidence type="ECO:0000313" key="3">
    <source>
        <dbReference type="Proteomes" id="UP000199051"/>
    </source>
</evidence>
<protein>
    <recommendedName>
        <fullName evidence="4">Allene oxide cyclase barrel-like domain-containing protein</fullName>
    </recommendedName>
</protein>
<reference evidence="3" key="1">
    <citation type="submission" date="2016-10" db="EMBL/GenBank/DDBJ databases">
        <authorList>
            <person name="Varghese N."/>
            <person name="Submissions S."/>
        </authorList>
    </citation>
    <scope>NUCLEOTIDE SEQUENCE [LARGE SCALE GENOMIC DNA]</scope>
    <source>
        <strain evidence="3">DSM 44260</strain>
    </source>
</reference>
<evidence type="ECO:0000256" key="1">
    <source>
        <dbReference type="SAM" id="SignalP"/>
    </source>
</evidence>